<organism evidence="2 3">
    <name type="scientific">Protopolystoma xenopodis</name>
    <dbReference type="NCBI Taxonomy" id="117903"/>
    <lineage>
        <taxon>Eukaryota</taxon>
        <taxon>Metazoa</taxon>
        <taxon>Spiralia</taxon>
        <taxon>Lophotrochozoa</taxon>
        <taxon>Platyhelminthes</taxon>
        <taxon>Monogenea</taxon>
        <taxon>Polyopisthocotylea</taxon>
        <taxon>Polystomatidea</taxon>
        <taxon>Polystomatidae</taxon>
        <taxon>Protopolystoma</taxon>
    </lineage>
</organism>
<evidence type="ECO:0000313" key="2">
    <source>
        <dbReference type="EMBL" id="VEL30844.1"/>
    </source>
</evidence>
<keyword evidence="3" id="KW-1185">Reference proteome</keyword>
<dbReference type="EMBL" id="CAAALY010116157">
    <property type="protein sequence ID" value="VEL30844.1"/>
    <property type="molecule type" value="Genomic_DNA"/>
</dbReference>
<dbReference type="AlphaFoldDB" id="A0A3S5FFC1"/>
<accession>A0A3S5FFC1</accession>
<comment type="caution">
    <text evidence="2">The sequence shown here is derived from an EMBL/GenBank/DDBJ whole genome shotgun (WGS) entry which is preliminary data.</text>
</comment>
<protein>
    <submittedName>
        <fullName evidence="2">Uncharacterized protein</fullName>
    </submittedName>
</protein>
<reference evidence="2" key="1">
    <citation type="submission" date="2018-11" db="EMBL/GenBank/DDBJ databases">
        <authorList>
            <consortium name="Pathogen Informatics"/>
        </authorList>
    </citation>
    <scope>NUCLEOTIDE SEQUENCE</scope>
</reference>
<gene>
    <name evidence="2" type="ORF">PXEA_LOCUS24284</name>
</gene>
<evidence type="ECO:0000256" key="1">
    <source>
        <dbReference type="SAM" id="MobiDB-lite"/>
    </source>
</evidence>
<feature type="region of interest" description="Disordered" evidence="1">
    <location>
        <begin position="1"/>
        <end position="27"/>
    </location>
</feature>
<name>A0A3S5FFC1_9PLAT</name>
<evidence type="ECO:0000313" key="3">
    <source>
        <dbReference type="Proteomes" id="UP000784294"/>
    </source>
</evidence>
<proteinExistence type="predicted"/>
<dbReference type="Proteomes" id="UP000784294">
    <property type="component" value="Unassembled WGS sequence"/>
</dbReference>
<sequence>MFLGMKAGGEDATSEREQPSEQTQCDQSVALRRLVNQKEAGGLSRLADVKSRLQQVCEMRKKQRIKSALSY</sequence>